<feature type="compositionally biased region" description="Low complexity" evidence="1">
    <location>
        <begin position="707"/>
        <end position="717"/>
    </location>
</feature>
<feature type="compositionally biased region" description="Polar residues" evidence="1">
    <location>
        <begin position="909"/>
        <end position="934"/>
    </location>
</feature>
<feature type="compositionally biased region" description="Acidic residues" evidence="1">
    <location>
        <begin position="362"/>
        <end position="377"/>
    </location>
</feature>
<dbReference type="Proteomes" id="UP000008068">
    <property type="component" value="Unassembled WGS sequence"/>
</dbReference>
<feature type="compositionally biased region" description="Basic residues" evidence="1">
    <location>
        <begin position="275"/>
        <end position="285"/>
    </location>
</feature>
<feature type="region of interest" description="Disordered" evidence="1">
    <location>
        <begin position="996"/>
        <end position="1047"/>
    </location>
</feature>
<feature type="compositionally biased region" description="Basic and acidic residues" evidence="1">
    <location>
        <begin position="1034"/>
        <end position="1047"/>
    </location>
</feature>
<feature type="compositionally biased region" description="Basic and acidic residues" evidence="1">
    <location>
        <begin position="378"/>
        <end position="388"/>
    </location>
</feature>
<evidence type="ECO:0000313" key="3">
    <source>
        <dbReference type="Proteomes" id="UP000008068"/>
    </source>
</evidence>
<keyword evidence="3" id="KW-1185">Reference proteome</keyword>
<feature type="compositionally biased region" description="Polar residues" evidence="1">
    <location>
        <begin position="864"/>
        <end position="873"/>
    </location>
</feature>
<gene>
    <name evidence="2" type="ORF">CAEBREN_17306</name>
</gene>
<proteinExistence type="predicted"/>
<feature type="region of interest" description="Disordered" evidence="1">
    <location>
        <begin position="648"/>
        <end position="717"/>
    </location>
</feature>
<feature type="compositionally biased region" description="Acidic residues" evidence="1">
    <location>
        <begin position="290"/>
        <end position="305"/>
    </location>
</feature>
<feature type="compositionally biased region" description="Acidic residues" evidence="1">
    <location>
        <begin position="1493"/>
        <end position="1507"/>
    </location>
</feature>
<sequence>MSTPEPQQLGSGGSGGDAQEVDMDTREDQAQEGSSARAGQETVPDEKKLEAQEEDAVEEGRGTEDKELRTQAPQPGQSSTELRRSSRAVARPDYIGMDNGESQGQEEESQGYVLPRSQSRRAAMTDGNGIAAPSEAVLERPRRGERVNYENYFESQELIEDGNEEERVGAKKRVGEEPAQNEETPKRKRGRPKNKPLPDPGQDPEGAAAPTSAEPSTPAVVEPVQATEVELEDLMQGPPPVSTEPSTSSAGQPGVGKEGARKRKDNGEEDVKPTKVPKTRSKPRQKKEGEEVDDEPMELDAEDSMEGPPPISTEPSTSSAGQPGVSVKERARKRKKEKDPDWKMRKAPKSRSKPRQKKEGEEGNDEEPMDVDDEEKDSEEKRGEESPRKGRRMSGVSKPRNKKKDGDDVKENGPSSSGATPELDRTFYIFMPNAFAHTKKLEELKSSFFNIQRYQLRRLMEDTERDEEWLKQVLAYTNCIRAQFAYTHTWAACYALMLSPWGLDEETKKRILEKENDKKKCKKFLITPPLVSIPGIPNDLQKELWMLPATHHLHNIKEAQKDEPWLVKATRMVLVIFSEFLKAIKEFNEFGEAFLSNMLNFDKEVSRKILDSVKFLLLKDIVEEEPRIQDAEDPLHQMVAKLLVDKNTPSTSTAVPPSRPEPPHSAGSLGLSTGPSTSTDPSGSSSPRHPDQSQPHQPLSDDKDAPQQENGTQTEQNTEWLKLIKKFRENMKDFEWAQEYLAYPSPFPHEVVLNVEEWETLGQLKDRGKKDVKEKKRVVEKKIVAKKVVSEEGKGEVVILCGKAVRLIVDDDEQGELGLQVVDMAQEEQADATVPVRCVERMIESVVIRPGVPVKDDEDDLQEDNPQGQQPAQHVSRIRGTNRLRRERATRRQKAAQQAQAATQEPQDLDQQVSDGSEGLQQQQESIRQVSNGQDAAPQHQEFDELDLRTQQVPERQQELANQSGDDPEKPAKVQAIVEDIRREVQPFLPVEVRNVESAADHQIEEERPIGNGADHQMEDQVVRPVEDEVNPQEEARPDQDMEVDHHGQAAAWDVEDFQMEDVRQVEEDVTGPPVDDVPGYKQIFNLDTNTVVTVKDVTPGTSRNVATSPMRFDDSHETQQPSTSDLQKAPDEEVVEDSVKSGVEFDELEFMDDNSGSSVLRNDFEKELRVEEAPETLTTSVVDNQSSLSWSVNLDGADPESLALFRAFVAKNPERVNPLAQNVGATDVGAASSGQNNASKDDSIPEDHVVAVTEPHEAPGEGNELEPMDTNESAANSTEHSAVDEAMVVQNEANPQIEEPVVQENDQSLHAPHKETSTRKDRDNQMDVDNSPEIEGNETTETSSPPKVAVDQLTAEDDQRMDEEKNEHVTMGTGLNQEEANVGAASSSQNNASKDASIQEDHVVAVTEQHDALGDGIELGLMNTQESAANSTEHSAVDEAMAVQNEANPQMEEPVVQENDQYFHAPHGTGIIAESVSTSPETSTRKDRDDQMDVDNAPEIEDDETAETSTLPKVAVRNASEVAMETEDQDPRNETTENSNGVVQETSSELLVPPIEAEKDPDQTPMEVDSLPVGSLSRNESGSVPRNAPGKACKSSTRTPTTPVTENLAPMLRSEYSAADEAIVVRSDKKKTNDQEKKGGEELSAVMNEENETAETSNPPKVAVDQLGSKPVDGEDPDEISPEMGKHVSPMSADVHKDQSSPMTPDDAQSSTTADSVVPTLDSSAEENLQILPESNDEDHQMENEDESQVKALPNPSSYSETLKEDQSQANTLPDSSSCLKIGATGSEN</sequence>
<feature type="region of interest" description="Disordered" evidence="1">
    <location>
        <begin position="1461"/>
        <end position="1790"/>
    </location>
</feature>
<dbReference type="EMBL" id="GL380020">
    <property type="protein sequence ID" value="EGT42841.1"/>
    <property type="molecule type" value="Genomic_DNA"/>
</dbReference>
<dbReference type="InParanoid" id="G0P209"/>
<feature type="compositionally biased region" description="Basic and acidic residues" evidence="1">
    <location>
        <begin position="1627"/>
        <end position="1642"/>
    </location>
</feature>
<feature type="compositionally biased region" description="Polar residues" evidence="1">
    <location>
        <begin position="1537"/>
        <end position="1550"/>
    </location>
</feature>
<feature type="compositionally biased region" description="Polar residues" evidence="1">
    <location>
        <begin position="71"/>
        <end position="80"/>
    </location>
</feature>
<feature type="compositionally biased region" description="Polar residues" evidence="1">
    <location>
        <begin position="1374"/>
        <end position="1397"/>
    </location>
</feature>
<feature type="compositionally biased region" description="Basic residues" evidence="1">
    <location>
        <begin position="345"/>
        <end position="356"/>
    </location>
</feature>
<feature type="compositionally biased region" description="Basic and acidic residues" evidence="1">
    <location>
        <begin position="165"/>
        <end position="176"/>
    </location>
</feature>
<evidence type="ECO:0000313" key="2">
    <source>
        <dbReference type="EMBL" id="EGT42841.1"/>
    </source>
</evidence>
<feature type="compositionally biased region" description="Low complexity" evidence="1">
    <location>
        <begin position="204"/>
        <end position="219"/>
    </location>
</feature>
<dbReference type="OMA" id="DDSHETQ"/>
<name>G0P209_CAEBE</name>
<feature type="non-terminal residue" evidence="2">
    <location>
        <position position="1790"/>
    </location>
</feature>
<feature type="compositionally biased region" description="Polar residues" evidence="1">
    <location>
        <begin position="1271"/>
        <end position="1281"/>
    </location>
</feature>
<organism evidence="3">
    <name type="scientific">Caenorhabditis brenneri</name>
    <name type="common">Nematode worm</name>
    <dbReference type="NCBI Taxonomy" id="135651"/>
    <lineage>
        <taxon>Eukaryota</taxon>
        <taxon>Metazoa</taxon>
        <taxon>Ecdysozoa</taxon>
        <taxon>Nematoda</taxon>
        <taxon>Chromadorea</taxon>
        <taxon>Rhabditida</taxon>
        <taxon>Rhabditina</taxon>
        <taxon>Rhabditomorpha</taxon>
        <taxon>Rhabditoidea</taxon>
        <taxon>Rhabditidae</taxon>
        <taxon>Peloderinae</taxon>
        <taxon>Caenorhabditis</taxon>
    </lineage>
</organism>
<protein>
    <submittedName>
        <fullName evidence="2">Uncharacterized protein</fullName>
    </submittedName>
</protein>
<feature type="region of interest" description="Disordered" evidence="1">
    <location>
        <begin position="1"/>
        <end position="422"/>
    </location>
</feature>
<feature type="region of interest" description="Disordered" evidence="1">
    <location>
        <begin position="850"/>
        <end position="973"/>
    </location>
</feature>
<evidence type="ECO:0000256" key="1">
    <source>
        <dbReference type="SAM" id="MobiDB-lite"/>
    </source>
</evidence>
<feature type="compositionally biased region" description="Basic residues" evidence="1">
    <location>
        <begin position="876"/>
        <end position="894"/>
    </location>
</feature>
<feature type="region of interest" description="Disordered" evidence="1">
    <location>
        <begin position="1098"/>
        <end position="1134"/>
    </location>
</feature>
<feature type="compositionally biased region" description="Polar residues" evidence="1">
    <location>
        <begin position="1701"/>
        <end position="1728"/>
    </location>
</feature>
<feature type="compositionally biased region" description="Basic and acidic residues" evidence="1">
    <location>
        <begin position="58"/>
        <end position="69"/>
    </location>
</feature>
<accession>G0P209</accession>
<feature type="compositionally biased region" description="Polar residues" evidence="1">
    <location>
        <begin position="1595"/>
        <end position="1606"/>
    </location>
</feature>
<reference evidence="3" key="1">
    <citation type="submission" date="2011-07" db="EMBL/GenBank/DDBJ databases">
        <authorList>
            <consortium name="Caenorhabditis brenneri Sequencing and Analysis Consortium"/>
            <person name="Wilson R.K."/>
        </authorList>
    </citation>
    <scope>NUCLEOTIDE SEQUENCE [LARGE SCALE GENOMIC DNA]</scope>
    <source>
        <strain evidence="3">PB2801</strain>
    </source>
</reference>
<feature type="compositionally biased region" description="Basic and acidic residues" evidence="1">
    <location>
        <begin position="137"/>
        <end position="148"/>
    </location>
</feature>
<dbReference type="HOGENOM" id="CLU_225407_0_0_1"/>
<feature type="compositionally biased region" description="Polar residues" evidence="1">
    <location>
        <begin position="1769"/>
        <end position="1780"/>
    </location>
</feature>
<feature type="compositionally biased region" description="Low complexity" evidence="1">
    <location>
        <begin position="895"/>
        <end position="906"/>
    </location>
</feature>
<feature type="compositionally biased region" description="Basic and acidic residues" evidence="1">
    <location>
        <begin position="999"/>
        <end position="1009"/>
    </location>
</feature>
<feature type="compositionally biased region" description="Basic and acidic residues" evidence="1">
    <location>
        <begin position="1016"/>
        <end position="1027"/>
    </location>
</feature>
<feature type="compositionally biased region" description="Basic and acidic residues" evidence="1">
    <location>
        <begin position="1313"/>
        <end position="1326"/>
    </location>
</feature>
<feature type="compositionally biased region" description="Low complexity" evidence="1">
    <location>
        <begin position="665"/>
        <end position="687"/>
    </location>
</feature>
<feature type="region of interest" description="Disordered" evidence="1">
    <location>
        <begin position="1257"/>
        <end position="1399"/>
    </location>
</feature>
<feature type="compositionally biased region" description="Polar residues" evidence="1">
    <location>
        <begin position="949"/>
        <end position="965"/>
    </location>
</feature>